<dbReference type="eggNOG" id="COG3071">
    <property type="taxonomic scope" value="Bacteria"/>
</dbReference>
<dbReference type="KEGG" id="hhd:HBHAL_4152"/>
<evidence type="ECO:0000313" key="1">
    <source>
        <dbReference type="EMBL" id="CCG46494.1"/>
    </source>
</evidence>
<reference evidence="1 2" key="1">
    <citation type="journal article" date="2013" name="Environ. Microbiol.">
        <title>Chloride and organic osmolytes: a hybrid strategy to cope with elevated salinities by the moderately halophilic, chloride-dependent bacterium Halobacillus halophilus.</title>
        <authorList>
            <person name="Saum S.H."/>
            <person name="Pfeiffer F."/>
            <person name="Palm P."/>
            <person name="Rampp M."/>
            <person name="Schuster S.C."/>
            <person name="Muller V."/>
            <person name="Oesterhelt D."/>
        </authorList>
    </citation>
    <scope>NUCLEOTIDE SEQUENCE [LARGE SCALE GENOMIC DNA]</scope>
    <source>
        <strain evidence="2">ATCC 35676 / DSM 2266 / JCM 20832 / KCTC 3685 / LMG 17431 / NBRC 102448 / NCIMB 2269</strain>
    </source>
</reference>
<evidence type="ECO:0000313" key="2">
    <source>
        <dbReference type="Proteomes" id="UP000007397"/>
    </source>
</evidence>
<keyword evidence="2" id="KW-1185">Reference proteome</keyword>
<accession>I0JQS4</accession>
<sequence length="465" mass="54840">MPFSTVTVKENKQESQLQVQRMAIFNQSKIIEAVNDQDETYYLFFHKDQYLNYASAKKLTKRSYVNKVFQKGIVFLPPHPLIDFVLSSQPQFSKRSFNGLFKKLQNYYSLQETALIATYFESFINKEKLSNFIESLFYKERRDGKLLSCYRILHILKDFSPHHRLADAFSGDLDFNRYDERYKNNDETILSSDPIYMEKKLYSSKHHDQSFQKLSNMYTKQGRINDLLAISIQQAVHTQEPKDYAALHALIDSRFEDLDRLHLLEDLHKRGLAIETLQQDLLHAYIENEKFKDILKLIHQSGLTLTSHQSGQLVKMVKENDDAAEELTPEELRMLLEHLLESGDPEAAEILTRAISSLLDEHEVSYIKKWAEPLKHHPQAEPVIKKVDLMNELIEDPNQQMKLGELYHEFRQPQKAIECMSFDMELREEDHRPVQWLAKLYHEVGMKEEHHAYKQLYIDMVKRRA</sequence>
<organism evidence="1 2">
    <name type="scientific">Halobacillus halophilus (strain ATCC 35676 / DSM 2266 / JCM 20832 / KCTC 3685 / LMG 17431 / NBRC 102448 / NCIMB 2269)</name>
    <name type="common">Sporosarcina halophila</name>
    <dbReference type="NCBI Taxonomy" id="866895"/>
    <lineage>
        <taxon>Bacteria</taxon>
        <taxon>Bacillati</taxon>
        <taxon>Bacillota</taxon>
        <taxon>Bacilli</taxon>
        <taxon>Bacillales</taxon>
        <taxon>Bacillaceae</taxon>
        <taxon>Halobacillus</taxon>
    </lineage>
</organism>
<dbReference type="AlphaFoldDB" id="I0JQS4"/>
<dbReference type="Proteomes" id="UP000007397">
    <property type="component" value="Chromosome"/>
</dbReference>
<dbReference type="RefSeq" id="WP_014644383.1">
    <property type="nucleotide sequence ID" value="NC_017668.1"/>
</dbReference>
<gene>
    <name evidence="1" type="ordered locus">HBHAL_4152</name>
</gene>
<protein>
    <submittedName>
        <fullName evidence="1">Uncharacterized protein</fullName>
    </submittedName>
</protein>
<dbReference type="PATRIC" id="fig|866895.3.peg.3187"/>
<proteinExistence type="predicted"/>
<dbReference type="STRING" id="866895.HBHAL_4152"/>
<name>I0JQS4_HALH3</name>
<dbReference type="HOGENOM" id="CLU_598058_0_0_9"/>
<dbReference type="EMBL" id="HE717023">
    <property type="protein sequence ID" value="CCG46494.1"/>
    <property type="molecule type" value="Genomic_DNA"/>
</dbReference>